<dbReference type="EMBL" id="JAXCLX010000001">
    <property type="protein sequence ID" value="MDY0871421.1"/>
    <property type="molecule type" value="Genomic_DNA"/>
</dbReference>
<dbReference type="RefSeq" id="WP_320499851.1">
    <property type="nucleotide sequence ID" value="NZ_JAXCLX010000001.1"/>
</dbReference>
<keyword evidence="2" id="KW-1185">Reference proteome</keyword>
<sequence length="122" mass="14078">MAKLEVYYNSACPVCRAGIENQRDRMARQQSDAAWKDIAADSNLVCEIGADLDTVRHSLHVRDDTGTVFVGADAIARLMLETPGQAWLGRLMMWRPLRPVSRWLYDRFADQLFAWNKRHGRW</sequence>
<protein>
    <submittedName>
        <fullName evidence="1">DUF393 domain-containing protein</fullName>
    </submittedName>
</protein>
<dbReference type="Proteomes" id="UP001271769">
    <property type="component" value="Unassembled WGS sequence"/>
</dbReference>
<accession>A0ABU5DVT1</accession>
<evidence type="ECO:0000313" key="2">
    <source>
        <dbReference type="Proteomes" id="UP001271769"/>
    </source>
</evidence>
<dbReference type="Pfam" id="PF04134">
    <property type="entry name" value="DCC1-like"/>
    <property type="match status" value="1"/>
</dbReference>
<reference evidence="1 2" key="1">
    <citation type="journal article" date="2013" name="Antonie Van Leeuwenhoek">
        <title>Dongia rigui sp. nov., isolated from freshwater of a large wetland in Korea.</title>
        <authorList>
            <person name="Baik K.S."/>
            <person name="Hwang Y.M."/>
            <person name="Choi J.S."/>
            <person name="Kwon J."/>
            <person name="Seong C.N."/>
        </authorList>
    </citation>
    <scope>NUCLEOTIDE SEQUENCE [LARGE SCALE GENOMIC DNA]</scope>
    <source>
        <strain evidence="1 2">04SU4-P</strain>
    </source>
</reference>
<gene>
    <name evidence="1" type="ORF">SMD31_05790</name>
</gene>
<dbReference type="InterPro" id="IPR007263">
    <property type="entry name" value="DCC1-like"/>
</dbReference>
<proteinExistence type="predicted"/>
<organism evidence="1 2">
    <name type="scientific">Dongia rigui</name>
    <dbReference type="NCBI Taxonomy" id="940149"/>
    <lineage>
        <taxon>Bacteria</taxon>
        <taxon>Pseudomonadati</taxon>
        <taxon>Pseudomonadota</taxon>
        <taxon>Alphaproteobacteria</taxon>
        <taxon>Rhodospirillales</taxon>
        <taxon>Dongiaceae</taxon>
        <taxon>Dongia</taxon>
    </lineage>
</organism>
<comment type="caution">
    <text evidence="1">The sequence shown here is derived from an EMBL/GenBank/DDBJ whole genome shotgun (WGS) entry which is preliminary data.</text>
</comment>
<evidence type="ECO:0000313" key="1">
    <source>
        <dbReference type="EMBL" id="MDY0871421.1"/>
    </source>
</evidence>
<name>A0ABU5DVT1_9PROT</name>